<dbReference type="Proteomes" id="UP000001312">
    <property type="component" value="Unassembled WGS sequence"/>
</dbReference>
<proteinExistence type="predicted"/>
<gene>
    <name evidence="1" type="ORF">SS1G_00731</name>
</gene>
<organism evidence="1 2">
    <name type="scientific">Sclerotinia sclerotiorum (strain ATCC 18683 / 1980 / Ss-1)</name>
    <name type="common">White mold</name>
    <name type="synonym">Whetzelinia sclerotiorum</name>
    <dbReference type="NCBI Taxonomy" id="665079"/>
    <lineage>
        <taxon>Eukaryota</taxon>
        <taxon>Fungi</taxon>
        <taxon>Dikarya</taxon>
        <taxon>Ascomycota</taxon>
        <taxon>Pezizomycotina</taxon>
        <taxon>Leotiomycetes</taxon>
        <taxon>Helotiales</taxon>
        <taxon>Sclerotiniaceae</taxon>
        <taxon>Sclerotinia</taxon>
    </lineage>
</organism>
<dbReference type="EMBL" id="CH476621">
    <property type="protein sequence ID" value="EDN91328.1"/>
    <property type="molecule type" value="Genomic_DNA"/>
</dbReference>
<dbReference type="KEGG" id="ssl:SS1G_00731"/>
<dbReference type="HOGENOM" id="CLU_2307740_0_0_1"/>
<dbReference type="AlphaFoldDB" id="A7E606"/>
<dbReference type="RefSeq" id="XP_001598642.1">
    <property type="nucleotide sequence ID" value="XM_001598592.1"/>
</dbReference>
<keyword evidence="2" id="KW-1185">Reference proteome</keyword>
<dbReference type="InParanoid" id="A7E606"/>
<accession>A7E606</accession>
<evidence type="ECO:0000313" key="1">
    <source>
        <dbReference type="EMBL" id="EDN91328.1"/>
    </source>
</evidence>
<reference evidence="2" key="1">
    <citation type="journal article" date="2011" name="PLoS Genet.">
        <title>Genomic analysis of the necrotrophic fungal pathogens Sclerotinia sclerotiorum and Botrytis cinerea.</title>
        <authorList>
            <person name="Amselem J."/>
            <person name="Cuomo C.A."/>
            <person name="van Kan J.A."/>
            <person name="Viaud M."/>
            <person name="Benito E.P."/>
            <person name="Couloux A."/>
            <person name="Coutinho P.M."/>
            <person name="de Vries R.P."/>
            <person name="Dyer P.S."/>
            <person name="Fillinger S."/>
            <person name="Fournier E."/>
            <person name="Gout L."/>
            <person name="Hahn M."/>
            <person name="Kohn L."/>
            <person name="Lapalu N."/>
            <person name="Plummer K.M."/>
            <person name="Pradier J.M."/>
            <person name="Quevillon E."/>
            <person name="Sharon A."/>
            <person name="Simon A."/>
            <person name="ten Have A."/>
            <person name="Tudzynski B."/>
            <person name="Tudzynski P."/>
            <person name="Wincker P."/>
            <person name="Andrew M."/>
            <person name="Anthouard V."/>
            <person name="Beever R.E."/>
            <person name="Beffa R."/>
            <person name="Benoit I."/>
            <person name="Bouzid O."/>
            <person name="Brault B."/>
            <person name="Chen Z."/>
            <person name="Choquer M."/>
            <person name="Collemare J."/>
            <person name="Cotton P."/>
            <person name="Danchin E.G."/>
            <person name="Da Silva C."/>
            <person name="Gautier A."/>
            <person name="Giraud C."/>
            <person name="Giraud T."/>
            <person name="Gonzalez C."/>
            <person name="Grossetete S."/>
            <person name="Guldener U."/>
            <person name="Henrissat B."/>
            <person name="Howlett B.J."/>
            <person name="Kodira C."/>
            <person name="Kretschmer M."/>
            <person name="Lappartient A."/>
            <person name="Leroch M."/>
            <person name="Levis C."/>
            <person name="Mauceli E."/>
            <person name="Neuveglise C."/>
            <person name="Oeser B."/>
            <person name="Pearson M."/>
            <person name="Poulain J."/>
            <person name="Poussereau N."/>
            <person name="Quesneville H."/>
            <person name="Rascle C."/>
            <person name="Schumacher J."/>
            <person name="Segurens B."/>
            <person name="Sexton A."/>
            <person name="Silva E."/>
            <person name="Sirven C."/>
            <person name="Soanes D.M."/>
            <person name="Talbot N.J."/>
            <person name="Templeton M."/>
            <person name="Yandava C."/>
            <person name="Yarden O."/>
            <person name="Zeng Q."/>
            <person name="Rollins J.A."/>
            <person name="Lebrun M.H."/>
            <person name="Dickman M."/>
        </authorList>
    </citation>
    <scope>NUCLEOTIDE SEQUENCE [LARGE SCALE GENOMIC DNA]</scope>
    <source>
        <strain evidence="2">ATCC 18683 / 1980 / Ss-1</strain>
    </source>
</reference>
<dbReference type="GeneID" id="5494951"/>
<sequence>MPRKKCLGGFGNCTKDYPSLSRSSLDKSVPGATDLGGDSVLGFGEEPTSPVKGTLKPLSTCHNASLNYESSRFRKTPNNDTSYRKSLSLIQSQYTRVLNT</sequence>
<evidence type="ECO:0000313" key="2">
    <source>
        <dbReference type="Proteomes" id="UP000001312"/>
    </source>
</evidence>
<name>A7E606_SCLS1</name>
<protein>
    <submittedName>
        <fullName evidence="1">Uncharacterized protein</fullName>
    </submittedName>
</protein>